<evidence type="ECO:0000256" key="1">
    <source>
        <dbReference type="ARBA" id="ARBA00004651"/>
    </source>
</evidence>
<keyword evidence="6 8" id="KW-0472">Membrane</keyword>
<evidence type="ECO:0000256" key="4">
    <source>
        <dbReference type="ARBA" id="ARBA00022692"/>
    </source>
</evidence>
<feature type="domain" description="EamA" evidence="9">
    <location>
        <begin position="7"/>
        <end position="141"/>
    </location>
</feature>
<gene>
    <name evidence="10" type="ORF">BJEO58_01249</name>
</gene>
<evidence type="ECO:0000313" key="11">
    <source>
        <dbReference type="Proteomes" id="UP000234462"/>
    </source>
</evidence>
<feature type="transmembrane region" description="Helical" evidence="8">
    <location>
        <begin position="148"/>
        <end position="168"/>
    </location>
</feature>
<comment type="similarity">
    <text evidence="2">Belongs to the EamA transporter family.</text>
</comment>
<dbReference type="InterPro" id="IPR037185">
    <property type="entry name" value="EmrE-like"/>
</dbReference>
<feature type="transmembrane region" description="Helical" evidence="8">
    <location>
        <begin position="123"/>
        <end position="142"/>
    </location>
</feature>
<keyword evidence="5 8" id="KW-1133">Transmembrane helix</keyword>
<feature type="transmembrane region" description="Helical" evidence="8">
    <location>
        <begin position="221"/>
        <end position="243"/>
    </location>
</feature>
<evidence type="ECO:0000313" key="10">
    <source>
        <dbReference type="EMBL" id="SMY11663.1"/>
    </source>
</evidence>
<dbReference type="RefSeq" id="WP_308297855.1">
    <property type="nucleotide sequence ID" value="NZ_FXZM01000005.1"/>
</dbReference>
<accession>A0A2H1L5K4</accession>
<feature type="transmembrane region" description="Helical" evidence="8">
    <location>
        <begin position="94"/>
        <end position="116"/>
    </location>
</feature>
<protein>
    <submittedName>
        <fullName evidence="10">Threonine/homoserine efflux transporter RhtA</fullName>
    </submittedName>
</protein>
<dbReference type="Proteomes" id="UP000234462">
    <property type="component" value="Unassembled WGS sequence"/>
</dbReference>
<dbReference type="GO" id="GO:0005886">
    <property type="term" value="C:plasma membrane"/>
    <property type="evidence" value="ECO:0007669"/>
    <property type="project" value="UniProtKB-SubCell"/>
</dbReference>
<feature type="transmembrane region" description="Helical" evidence="8">
    <location>
        <begin position="37"/>
        <end position="56"/>
    </location>
</feature>
<dbReference type="Pfam" id="PF00892">
    <property type="entry name" value="EamA"/>
    <property type="match status" value="2"/>
</dbReference>
<dbReference type="PANTHER" id="PTHR32322">
    <property type="entry name" value="INNER MEMBRANE TRANSPORTER"/>
    <property type="match status" value="1"/>
</dbReference>
<proteinExistence type="inferred from homology"/>
<evidence type="ECO:0000256" key="8">
    <source>
        <dbReference type="SAM" id="Phobius"/>
    </source>
</evidence>
<dbReference type="InterPro" id="IPR000620">
    <property type="entry name" value="EamA_dom"/>
</dbReference>
<keyword evidence="4 8" id="KW-0812">Transmembrane</keyword>
<sequence>MNRTAVGFVLVLLSAFFFAASGPYAKAMYASAWSPGAVVLLRLLGCALVLLVPTLVSLRGRWREVVRGWRTVVSYGVVSMAGVQLLYFLAVEHLAVAVALLLEMTAPLLIVFWLWGTTRIRPATVTFIGMAVSLVGLVLVLDPGGSELSLAGVVFALGAAVCLASYFMVSAKVEVDVPPVALTGLGMTVGTLVVAGLLLFGVLPADFSTADVTLGASPYSWVVPLLIIVFTTVGAYVCGILGLRMVGATVGSFVNLTEVPFSVIVAWLVVAELPSAIQLYGGIGIVGGVVFIKWGEVRQERRIRRRAVMLSDPATGPLSIIEEPDGRAADTASGSSQPNGRTCRGMDSTTSR</sequence>
<evidence type="ECO:0000256" key="5">
    <source>
        <dbReference type="ARBA" id="ARBA00022989"/>
    </source>
</evidence>
<keyword evidence="11" id="KW-1185">Reference proteome</keyword>
<reference evidence="11" key="1">
    <citation type="submission" date="2017-03" db="EMBL/GenBank/DDBJ databases">
        <authorList>
            <person name="Monnet C."/>
        </authorList>
    </citation>
    <scope>NUCLEOTIDE SEQUENCE [LARGE SCALE GENOMIC DNA]</scope>
    <source>
        <strain evidence="11">SJ5-8</strain>
    </source>
</reference>
<dbReference type="AlphaFoldDB" id="A0A2H1L5K4"/>
<evidence type="ECO:0000256" key="7">
    <source>
        <dbReference type="SAM" id="MobiDB-lite"/>
    </source>
</evidence>
<name>A0A2H1L5K4_9MICO</name>
<feature type="transmembrane region" description="Helical" evidence="8">
    <location>
        <begin position="68"/>
        <end position="88"/>
    </location>
</feature>
<comment type="subcellular location">
    <subcellularLocation>
        <location evidence="1">Cell membrane</location>
        <topology evidence="1">Multi-pass membrane protein</topology>
    </subcellularLocation>
</comment>
<evidence type="ECO:0000256" key="6">
    <source>
        <dbReference type="ARBA" id="ARBA00023136"/>
    </source>
</evidence>
<feature type="domain" description="EamA" evidence="9">
    <location>
        <begin position="151"/>
        <end position="292"/>
    </location>
</feature>
<organism evidence="10 11">
    <name type="scientific">Brevibacterium jeotgali</name>
    <dbReference type="NCBI Taxonomy" id="1262550"/>
    <lineage>
        <taxon>Bacteria</taxon>
        <taxon>Bacillati</taxon>
        <taxon>Actinomycetota</taxon>
        <taxon>Actinomycetes</taxon>
        <taxon>Micrococcales</taxon>
        <taxon>Brevibacteriaceae</taxon>
        <taxon>Brevibacterium</taxon>
    </lineage>
</organism>
<feature type="transmembrane region" description="Helical" evidence="8">
    <location>
        <begin position="250"/>
        <end position="270"/>
    </location>
</feature>
<evidence type="ECO:0000256" key="2">
    <source>
        <dbReference type="ARBA" id="ARBA00007362"/>
    </source>
</evidence>
<dbReference type="PANTHER" id="PTHR32322:SF18">
    <property type="entry name" value="S-ADENOSYLMETHIONINE_S-ADENOSYLHOMOCYSTEINE TRANSPORTER"/>
    <property type="match status" value="1"/>
</dbReference>
<dbReference type="EMBL" id="FXZM01000005">
    <property type="protein sequence ID" value="SMY11663.1"/>
    <property type="molecule type" value="Genomic_DNA"/>
</dbReference>
<keyword evidence="3" id="KW-1003">Cell membrane</keyword>
<feature type="region of interest" description="Disordered" evidence="7">
    <location>
        <begin position="317"/>
        <end position="352"/>
    </location>
</feature>
<feature type="transmembrane region" description="Helical" evidence="8">
    <location>
        <begin position="276"/>
        <end position="295"/>
    </location>
</feature>
<evidence type="ECO:0000259" key="9">
    <source>
        <dbReference type="Pfam" id="PF00892"/>
    </source>
</evidence>
<evidence type="ECO:0000256" key="3">
    <source>
        <dbReference type="ARBA" id="ARBA00022475"/>
    </source>
</evidence>
<dbReference type="InterPro" id="IPR050638">
    <property type="entry name" value="AA-Vitamin_Transporters"/>
</dbReference>
<dbReference type="SUPFAM" id="SSF103481">
    <property type="entry name" value="Multidrug resistance efflux transporter EmrE"/>
    <property type="match status" value="2"/>
</dbReference>
<feature type="transmembrane region" description="Helical" evidence="8">
    <location>
        <begin position="180"/>
        <end position="201"/>
    </location>
</feature>